<keyword evidence="10" id="KW-0966">Cell projection</keyword>
<name>A0AAE0EM62_9CHLO</name>
<comment type="subcellular location">
    <subcellularLocation>
        <location evidence="2">Cytoplasm</location>
        <location evidence="2">Cytoskeleton</location>
        <location evidence="2">Cilium basal body</location>
    </subcellularLocation>
    <subcellularLocation>
        <location evidence="1">Cytoplasm</location>
        <location evidence="1">Cytoskeleton</location>
        <location evidence="1">Microtubule organizing center</location>
        <location evidence="1">Centrosome</location>
        <location evidence="1">Centriole</location>
    </subcellularLocation>
    <subcellularLocation>
        <location evidence="3">Cytoplasm</location>
        <location evidence="3">Cytoskeleton</location>
        <location evidence="3">Spindle</location>
    </subcellularLocation>
</comment>
<keyword evidence="8" id="KW-0969">Cilium</keyword>
<dbReference type="InterPro" id="IPR029412">
    <property type="entry name" value="CEP19"/>
</dbReference>
<accession>A0AAE0EM62</accession>
<comment type="similarity">
    <text evidence="4">Belongs to the CEP19 family.</text>
</comment>
<reference evidence="12 13" key="1">
    <citation type="journal article" date="2015" name="Genome Biol. Evol.">
        <title>Comparative Genomics of a Bacterivorous Green Alga Reveals Evolutionary Causalities and Consequences of Phago-Mixotrophic Mode of Nutrition.</title>
        <authorList>
            <person name="Burns J.A."/>
            <person name="Paasch A."/>
            <person name="Narechania A."/>
            <person name="Kim E."/>
        </authorList>
    </citation>
    <scope>NUCLEOTIDE SEQUENCE [LARGE SCALE GENOMIC DNA]</scope>
    <source>
        <strain evidence="12 13">PLY_AMNH</strain>
    </source>
</reference>
<protein>
    <recommendedName>
        <fullName evidence="5">Centrosomal protein of 19 kDa</fullName>
    </recommendedName>
</protein>
<dbReference type="AlphaFoldDB" id="A0AAE0EM62"/>
<evidence type="ECO:0000256" key="10">
    <source>
        <dbReference type="ARBA" id="ARBA00023273"/>
    </source>
</evidence>
<proteinExistence type="inferred from homology"/>
<keyword evidence="9" id="KW-0206">Cytoskeleton</keyword>
<dbReference type="GO" id="GO:0097712">
    <property type="term" value="P:vesicle targeting, trans-Golgi to periciliary membrane compartment"/>
    <property type="evidence" value="ECO:0007669"/>
    <property type="project" value="TreeGrafter"/>
</dbReference>
<dbReference type="Pfam" id="PF14933">
    <property type="entry name" value="CEP19"/>
    <property type="match status" value="1"/>
</dbReference>
<dbReference type="Proteomes" id="UP001190700">
    <property type="component" value="Unassembled WGS sequence"/>
</dbReference>
<dbReference type="GO" id="GO:0034454">
    <property type="term" value="P:microtubule anchoring at centrosome"/>
    <property type="evidence" value="ECO:0007669"/>
    <property type="project" value="TreeGrafter"/>
</dbReference>
<keyword evidence="7" id="KW-0970">Cilium biogenesis/degradation</keyword>
<keyword evidence="13" id="KW-1185">Reference proteome</keyword>
<dbReference type="GO" id="GO:0000922">
    <property type="term" value="C:spindle pole"/>
    <property type="evidence" value="ECO:0007669"/>
    <property type="project" value="TreeGrafter"/>
</dbReference>
<evidence type="ECO:0000256" key="4">
    <source>
        <dbReference type="ARBA" id="ARBA00009371"/>
    </source>
</evidence>
<evidence type="ECO:0000256" key="3">
    <source>
        <dbReference type="ARBA" id="ARBA00004186"/>
    </source>
</evidence>
<feature type="compositionally biased region" description="Acidic residues" evidence="11">
    <location>
        <begin position="152"/>
        <end position="172"/>
    </location>
</feature>
<evidence type="ECO:0000256" key="5">
    <source>
        <dbReference type="ARBA" id="ARBA00022015"/>
    </source>
</evidence>
<feature type="region of interest" description="Disordered" evidence="11">
    <location>
        <begin position="133"/>
        <end position="172"/>
    </location>
</feature>
<evidence type="ECO:0000256" key="8">
    <source>
        <dbReference type="ARBA" id="ARBA00023069"/>
    </source>
</evidence>
<evidence type="ECO:0000256" key="6">
    <source>
        <dbReference type="ARBA" id="ARBA00022490"/>
    </source>
</evidence>
<evidence type="ECO:0000256" key="1">
    <source>
        <dbReference type="ARBA" id="ARBA00004114"/>
    </source>
</evidence>
<dbReference type="PANTHER" id="PTHR31539">
    <property type="entry name" value="CENTROSOMAL PROTEIN OF 19K CEP19"/>
    <property type="match status" value="1"/>
</dbReference>
<evidence type="ECO:0000313" key="12">
    <source>
        <dbReference type="EMBL" id="KAK3233481.1"/>
    </source>
</evidence>
<comment type="caution">
    <text evidence="12">The sequence shown here is derived from an EMBL/GenBank/DDBJ whole genome shotgun (WGS) entry which is preliminary data.</text>
</comment>
<keyword evidence="6" id="KW-0963">Cytoplasm</keyword>
<dbReference type="GO" id="GO:0036064">
    <property type="term" value="C:ciliary basal body"/>
    <property type="evidence" value="ECO:0007669"/>
    <property type="project" value="TreeGrafter"/>
</dbReference>
<dbReference type="PANTHER" id="PTHR31539:SF1">
    <property type="entry name" value="CENTROSOMAL PROTEIN OF 19 KDA"/>
    <property type="match status" value="1"/>
</dbReference>
<organism evidence="12 13">
    <name type="scientific">Cymbomonas tetramitiformis</name>
    <dbReference type="NCBI Taxonomy" id="36881"/>
    <lineage>
        <taxon>Eukaryota</taxon>
        <taxon>Viridiplantae</taxon>
        <taxon>Chlorophyta</taxon>
        <taxon>Pyramimonadophyceae</taxon>
        <taxon>Pyramimonadales</taxon>
        <taxon>Pyramimonadaceae</taxon>
        <taxon>Cymbomonas</taxon>
    </lineage>
</organism>
<sequence>MNVGSKDKSEDKVDGKVRARRYALKYNPPSVVLEYADSVKTRLRTVKLLELNATSDVERLTSKVIRSFPRQLDRRTVNREQVKRLVVRLVEKAKNGATVDLTDPNVDLNKVSQTELKQAKEIMDEKFLENQKLPGQDGFEYDVQKNFAPAEEPNEWDSSDDEAYGSDDEFAI</sequence>
<evidence type="ECO:0000256" key="11">
    <source>
        <dbReference type="SAM" id="MobiDB-lite"/>
    </source>
</evidence>
<evidence type="ECO:0000256" key="2">
    <source>
        <dbReference type="ARBA" id="ARBA00004120"/>
    </source>
</evidence>
<dbReference type="GO" id="GO:0005814">
    <property type="term" value="C:centriole"/>
    <property type="evidence" value="ECO:0007669"/>
    <property type="project" value="UniProtKB-SubCell"/>
</dbReference>
<dbReference type="EMBL" id="LGRX02035700">
    <property type="protein sequence ID" value="KAK3233481.1"/>
    <property type="molecule type" value="Genomic_DNA"/>
</dbReference>
<evidence type="ECO:0000313" key="13">
    <source>
        <dbReference type="Proteomes" id="UP001190700"/>
    </source>
</evidence>
<evidence type="ECO:0000256" key="7">
    <source>
        <dbReference type="ARBA" id="ARBA00022794"/>
    </source>
</evidence>
<gene>
    <name evidence="12" type="ORF">CYMTET_56230</name>
</gene>
<evidence type="ECO:0000256" key="9">
    <source>
        <dbReference type="ARBA" id="ARBA00023212"/>
    </source>
</evidence>